<sequence>MARVEKRFGERNNDDIIRDILREYSSRENPISAKSIIDKAEKGGTEIGRTVIKGFLNRMKAEEYQTDEECDEIIKKCRGDEREIIFIKKGQNGRTIGYWMMEMLSESEWLFLMDSVINSKILTRKESDNLAKRITFLAGKRFSKLTQYRHRMENQPYFVGDDDIDGKAGYIESRVLKQVYLIRQAIKQGKKIKFNLCVYDYGKQNIRLVPYGRHGKVLPETPEKYKEDVHRICSPFDIIFSNGRYYMLGADLETERRTDLQYKLYRVV</sequence>
<comment type="caution">
    <text evidence="1">The sequence shown here is derived from an EMBL/GenBank/DDBJ whole genome shotgun (WGS) entry which is preliminary data.</text>
</comment>
<dbReference type="AlphaFoldDB" id="A0A415UHQ5"/>
<dbReference type="Proteomes" id="UP000285652">
    <property type="component" value="Unassembled WGS sequence"/>
</dbReference>
<proteinExistence type="predicted"/>
<accession>A0A415UHQ5</accession>
<organism evidence="1 2">
    <name type="scientific">Dorea formicigenerans</name>
    <dbReference type="NCBI Taxonomy" id="39486"/>
    <lineage>
        <taxon>Bacteria</taxon>
        <taxon>Bacillati</taxon>
        <taxon>Bacillota</taxon>
        <taxon>Clostridia</taxon>
        <taxon>Lachnospirales</taxon>
        <taxon>Lachnospiraceae</taxon>
        <taxon>Dorea</taxon>
    </lineage>
</organism>
<name>A0A415UHQ5_9FIRM</name>
<evidence type="ECO:0008006" key="3">
    <source>
        <dbReference type="Google" id="ProtNLM"/>
    </source>
</evidence>
<dbReference type="RefSeq" id="WP_118447447.1">
    <property type="nucleotide sequence ID" value="NZ_QRQQ01000003.1"/>
</dbReference>
<dbReference type="EMBL" id="QRQQ01000003">
    <property type="protein sequence ID" value="RHN17624.1"/>
    <property type="molecule type" value="Genomic_DNA"/>
</dbReference>
<gene>
    <name evidence="1" type="ORF">DWZ24_05880</name>
</gene>
<evidence type="ECO:0000313" key="2">
    <source>
        <dbReference type="Proteomes" id="UP000285652"/>
    </source>
</evidence>
<evidence type="ECO:0000313" key="1">
    <source>
        <dbReference type="EMBL" id="RHN17624.1"/>
    </source>
</evidence>
<reference evidence="1 2" key="1">
    <citation type="submission" date="2018-08" db="EMBL/GenBank/DDBJ databases">
        <title>A genome reference for cultivated species of the human gut microbiota.</title>
        <authorList>
            <person name="Zou Y."/>
            <person name="Xue W."/>
            <person name="Luo G."/>
        </authorList>
    </citation>
    <scope>NUCLEOTIDE SEQUENCE [LARGE SCALE GENOMIC DNA]</scope>
    <source>
        <strain evidence="1 2">AF31-13BH</strain>
    </source>
</reference>
<protein>
    <recommendedName>
        <fullName evidence="3">WYL domain-containing protein</fullName>
    </recommendedName>
</protein>